<comment type="pathway">
    <text evidence="1">Cofactor biosynthesis; thiamine diphosphate biosynthesis.</text>
</comment>
<dbReference type="GO" id="GO:0008902">
    <property type="term" value="F:hydroxymethylpyrimidine kinase activity"/>
    <property type="evidence" value="ECO:0007669"/>
    <property type="project" value="UniProtKB-EC"/>
</dbReference>
<name>A0ABW5UDK9_9SPHI</name>
<dbReference type="EMBL" id="JBHUMB010000014">
    <property type="protein sequence ID" value="MFD2744001.1"/>
    <property type="molecule type" value="Genomic_DNA"/>
</dbReference>
<gene>
    <name evidence="4" type="primary">thiD</name>
    <name evidence="4" type="ORF">ACFSQ6_11425</name>
</gene>
<dbReference type="PANTHER" id="PTHR20858">
    <property type="entry name" value="PHOSPHOMETHYLPYRIMIDINE KINASE"/>
    <property type="match status" value="1"/>
</dbReference>
<keyword evidence="5" id="KW-1185">Reference proteome</keyword>
<sequence length="281" mass="30340">MKKKRVPTILSIAGFDGSGGAGIQADTKTISALGGYAMNVLTALPVQNTQGVRQIYNIPTQAVTDQLKAIFDDIYPDSIKIGMVHSVDLVRSIYAELRHYAGRIVFDPVMVSTSGHQLIQQDTIAACVELLFPISTIITPNMDEMSVLVNKDVQSVSDMERAANQLMHTGVRAVLAKGGHLKGPQLTSLLIQKDSSVKYYDSARIDTHNTHGSGCTLSSAIATFLAMGDPLESAVSKALNYVYQALLGSKDLQIGKGSGPLNHFHNPQKLHIYALEQTSME</sequence>
<dbReference type="EC" id="2.7.1.49" evidence="2"/>
<evidence type="ECO:0000259" key="3">
    <source>
        <dbReference type="Pfam" id="PF08543"/>
    </source>
</evidence>
<evidence type="ECO:0000313" key="4">
    <source>
        <dbReference type="EMBL" id="MFD2744001.1"/>
    </source>
</evidence>
<organism evidence="4 5">
    <name type="scientific">Sphingobacterium populi</name>
    <dbReference type="NCBI Taxonomy" id="1812824"/>
    <lineage>
        <taxon>Bacteria</taxon>
        <taxon>Pseudomonadati</taxon>
        <taxon>Bacteroidota</taxon>
        <taxon>Sphingobacteriia</taxon>
        <taxon>Sphingobacteriales</taxon>
        <taxon>Sphingobacteriaceae</taxon>
        <taxon>Sphingobacterium</taxon>
    </lineage>
</organism>
<comment type="caution">
    <text evidence="4">The sequence shown here is derived from an EMBL/GenBank/DDBJ whole genome shotgun (WGS) entry which is preliminary data.</text>
</comment>
<evidence type="ECO:0000256" key="1">
    <source>
        <dbReference type="ARBA" id="ARBA00004948"/>
    </source>
</evidence>
<feature type="domain" description="Pyridoxamine kinase/Phosphomethylpyrimidine kinase" evidence="3">
    <location>
        <begin position="16"/>
        <end position="262"/>
    </location>
</feature>
<evidence type="ECO:0000313" key="5">
    <source>
        <dbReference type="Proteomes" id="UP001597418"/>
    </source>
</evidence>
<dbReference type="InterPro" id="IPR029056">
    <property type="entry name" value="Ribokinase-like"/>
</dbReference>
<keyword evidence="4" id="KW-0808">Transferase</keyword>
<reference evidence="5" key="1">
    <citation type="journal article" date="2019" name="Int. J. Syst. Evol. Microbiol.">
        <title>The Global Catalogue of Microorganisms (GCM) 10K type strain sequencing project: providing services to taxonomists for standard genome sequencing and annotation.</title>
        <authorList>
            <consortium name="The Broad Institute Genomics Platform"/>
            <consortium name="The Broad Institute Genome Sequencing Center for Infectious Disease"/>
            <person name="Wu L."/>
            <person name="Ma J."/>
        </authorList>
    </citation>
    <scope>NUCLEOTIDE SEQUENCE [LARGE SCALE GENOMIC DNA]</scope>
    <source>
        <strain evidence="5">KCTC 42247</strain>
    </source>
</reference>
<dbReference type="Gene3D" id="3.40.1190.20">
    <property type="match status" value="1"/>
</dbReference>
<dbReference type="RefSeq" id="WP_066750501.1">
    <property type="nucleotide sequence ID" value="NZ_JBHUMB010000014.1"/>
</dbReference>
<dbReference type="Proteomes" id="UP001597418">
    <property type="component" value="Unassembled WGS sequence"/>
</dbReference>
<dbReference type="GO" id="GO:0008972">
    <property type="term" value="F:phosphomethylpyrimidine kinase activity"/>
    <property type="evidence" value="ECO:0007669"/>
    <property type="project" value="UniProtKB-EC"/>
</dbReference>
<protein>
    <recommendedName>
        <fullName evidence="2">hydroxymethylpyrimidine kinase</fullName>
        <ecNumber evidence="2">2.7.1.49</ecNumber>
    </recommendedName>
</protein>
<dbReference type="InterPro" id="IPR013749">
    <property type="entry name" value="PM/HMP-P_kinase-1"/>
</dbReference>
<dbReference type="PANTHER" id="PTHR20858:SF17">
    <property type="entry name" value="HYDROXYMETHYLPYRIMIDINE_PHOSPHOMETHYLPYRIMIDINE KINASE THI20-RELATED"/>
    <property type="match status" value="1"/>
</dbReference>
<keyword evidence="4" id="KW-0418">Kinase</keyword>
<dbReference type="SUPFAM" id="SSF53613">
    <property type="entry name" value="Ribokinase-like"/>
    <property type="match status" value="1"/>
</dbReference>
<dbReference type="Pfam" id="PF08543">
    <property type="entry name" value="Phos_pyr_kin"/>
    <property type="match status" value="1"/>
</dbReference>
<dbReference type="CDD" id="cd01169">
    <property type="entry name" value="HMPP_kinase"/>
    <property type="match status" value="1"/>
</dbReference>
<proteinExistence type="predicted"/>
<dbReference type="NCBIfam" id="TIGR00097">
    <property type="entry name" value="HMP-P_kinase"/>
    <property type="match status" value="1"/>
</dbReference>
<accession>A0ABW5UDK9</accession>
<evidence type="ECO:0000256" key="2">
    <source>
        <dbReference type="ARBA" id="ARBA00012135"/>
    </source>
</evidence>
<dbReference type="InterPro" id="IPR004399">
    <property type="entry name" value="HMP/HMP-P_kinase_dom"/>
</dbReference>